<protein>
    <submittedName>
        <fullName evidence="3">S9 family peptidase</fullName>
    </submittedName>
</protein>
<comment type="caution">
    <text evidence="3">The sequence shown here is derived from an EMBL/GenBank/DDBJ whole genome shotgun (WGS) entry which is preliminary data.</text>
</comment>
<accession>A0A4Z0FB95</accession>
<dbReference type="PANTHER" id="PTHR43056">
    <property type="entry name" value="PEPTIDASE S9 PROLYL OLIGOPEPTIDASE"/>
    <property type="match status" value="1"/>
</dbReference>
<dbReference type="Gene3D" id="3.40.50.1820">
    <property type="entry name" value="alpha/beta hydrolase"/>
    <property type="match status" value="1"/>
</dbReference>
<dbReference type="InterPro" id="IPR001375">
    <property type="entry name" value="Peptidase_S9_cat"/>
</dbReference>
<dbReference type="RefSeq" id="WP_135281373.1">
    <property type="nucleotide sequence ID" value="NZ_SRIO01000005.1"/>
</dbReference>
<dbReference type="InterPro" id="IPR029058">
    <property type="entry name" value="AB_hydrolase_fold"/>
</dbReference>
<organism evidence="3 4">
    <name type="scientific">Candidatus Macondimonas diazotrophica</name>
    <dbReference type="NCBI Taxonomy" id="2305248"/>
    <lineage>
        <taxon>Bacteria</taxon>
        <taxon>Pseudomonadati</taxon>
        <taxon>Pseudomonadota</taxon>
        <taxon>Gammaproteobacteria</taxon>
        <taxon>Chromatiales</taxon>
        <taxon>Ectothiorhodospiraceae</taxon>
        <taxon>Candidatus Macondimonas</taxon>
    </lineage>
</organism>
<dbReference type="PANTHER" id="PTHR43056:SF5">
    <property type="entry name" value="PEPTIDASE S9 PROLYL OLIGOPEPTIDASE CATALYTIC DOMAIN-CONTAINING PROTEIN"/>
    <property type="match status" value="1"/>
</dbReference>
<dbReference type="SUPFAM" id="SSF53474">
    <property type="entry name" value="alpha/beta-Hydrolases"/>
    <property type="match status" value="1"/>
</dbReference>
<keyword evidence="4" id="KW-1185">Reference proteome</keyword>
<evidence type="ECO:0000256" key="1">
    <source>
        <dbReference type="SAM" id="MobiDB-lite"/>
    </source>
</evidence>
<proteinExistence type="predicted"/>
<dbReference type="GO" id="GO:0008236">
    <property type="term" value="F:serine-type peptidase activity"/>
    <property type="evidence" value="ECO:0007669"/>
    <property type="project" value="InterPro"/>
</dbReference>
<gene>
    <name evidence="3" type="ORF">E4680_05420</name>
</gene>
<feature type="domain" description="Peptidase S9 prolyl oligopeptidase catalytic" evidence="2">
    <location>
        <begin position="406"/>
        <end position="609"/>
    </location>
</feature>
<dbReference type="InterPro" id="IPR050585">
    <property type="entry name" value="Xaa-Pro_dipeptidyl-ppase/CocE"/>
</dbReference>
<dbReference type="OrthoDB" id="9801421at2"/>
<dbReference type="Pfam" id="PF00326">
    <property type="entry name" value="Peptidase_S9"/>
    <property type="match status" value="1"/>
</dbReference>
<reference evidence="3 4" key="1">
    <citation type="journal article" date="2019" name="ISME J.">
        <title>Candidatus Macondimonas diazotrophica, a novel gammaproteobacterial genus dominating crude-oil-contaminated coastal sediments.</title>
        <authorList>
            <person name="Karthikeyan S."/>
            <person name="Konstantinidis K."/>
        </authorList>
    </citation>
    <scope>NUCLEOTIDE SEQUENCE [LARGE SCALE GENOMIC DNA]</scope>
    <source>
        <strain evidence="3 4">KTK01</strain>
    </source>
</reference>
<dbReference type="EMBL" id="SRIO01000005">
    <property type="protein sequence ID" value="TFZ83073.1"/>
    <property type="molecule type" value="Genomic_DNA"/>
</dbReference>
<sequence length="615" mass="66634">MTETPRVWMPEDVARAGCTPDQVGWLGDRLFWSESRPHQSGRTTVMSAATGAAAAECLPAPFSARSRLLEYGGGAFTLGGGALWFVNDPGQDLYRIDPSDAGRAQRVWQAGTDRFGDLQWDAAHHRLLAVREQVDGRLSIVALGRHGLETLASGADFYANPRVSADGHTLIFIAWDMPHMPWESAALYRADLVDGMPRQVRQIAGGPDRSICQAEFDTQGDVVLLGEVNGWWNPLRWHDGALHNLWTRPIECGFPRWQANMRQLAILEDGRVAWIATQQGQRQLLLLDPATAAATPLDLPWTEYASLSGMGDRLACVAAAPDRRPEVIRISLDPASATACSSAPALPPGIPVSRPQWLAFPSGEGEAFGHYYPPPPGSPSAGNRPPLLVRGHGGPTSRAVTALEPRTQFWTSRGYAVLDVDYRGSTGYGQAYRKALDGRWGEADVADCVAGADFLVSTGRVDGRRCVITGSSAGGLTVLGALAFHDRFAAGGCYYGIGDLAALAHDTHKFEARYLDSLVGPWPDAEPVYRARSPQYHAGKIKAPVIFFQGLEDRVVPPAQCRAMVCALRDNGVEAVYHEFAGEGHGFRRAETVIACLTAEAAFYARLLASDRTVR</sequence>
<name>A0A4Z0FB95_9GAMM</name>
<feature type="region of interest" description="Disordered" evidence="1">
    <location>
        <begin position="369"/>
        <end position="398"/>
    </location>
</feature>
<evidence type="ECO:0000313" key="3">
    <source>
        <dbReference type="EMBL" id="TFZ83073.1"/>
    </source>
</evidence>
<evidence type="ECO:0000259" key="2">
    <source>
        <dbReference type="Pfam" id="PF00326"/>
    </source>
</evidence>
<dbReference type="AlphaFoldDB" id="A0A4Z0FB95"/>
<dbReference type="SUPFAM" id="SSF69322">
    <property type="entry name" value="Tricorn protease domain 2"/>
    <property type="match status" value="1"/>
</dbReference>
<dbReference type="Proteomes" id="UP000297890">
    <property type="component" value="Unassembled WGS sequence"/>
</dbReference>
<dbReference type="GO" id="GO:0006508">
    <property type="term" value="P:proteolysis"/>
    <property type="evidence" value="ECO:0007669"/>
    <property type="project" value="InterPro"/>
</dbReference>
<evidence type="ECO:0000313" key="4">
    <source>
        <dbReference type="Proteomes" id="UP000297890"/>
    </source>
</evidence>